<evidence type="ECO:0000313" key="7">
    <source>
        <dbReference type="EMBL" id="MBB2151377.1"/>
    </source>
</evidence>
<protein>
    <submittedName>
        <fullName evidence="7">Redoxin family protein</fullName>
    </submittedName>
</protein>
<keyword evidence="8" id="KW-1185">Reference proteome</keyword>
<dbReference type="CDD" id="cd02966">
    <property type="entry name" value="TlpA_like_family"/>
    <property type="match status" value="1"/>
</dbReference>
<evidence type="ECO:0000259" key="6">
    <source>
        <dbReference type="PROSITE" id="PS51352"/>
    </source>
</evidence>
<dbReference type="InterPro" id="IPR013766">
    <property type="entry name" value="Thioredoxin_domain"/>
</dbReference>
<reference evidence="7 8" key="1">
    <citation type="submission" date="2019-11" db="EMBL/GenBank/DDBJ databases">
        <title>Description of Pedobacter sp. LMG 31462T.</title>
        <authorList>
            <person name="Carlier A."/>
            <person name="Qi S."/>
            <person name="Vandamme P."/>
        </authorList>
    </citation>
    <scope>NUCLEOTIDE SEQUENCE [LARGE SCALE GENOMIC DNA]</scope>
    <source>
        <strain evidence="7 8">LMG 31462</strain>
    </source>
</reference>
<keyword evidence="3" id="KW-1015">Disulfide bond</keyword>
<feature type="domain" description="Thioredoxin" evidence="6">
    <location>
        <begin position="281"/>
        <end position="425"/>
    </location>
</feature>
<dbReference type="PROSITE" id="PS51352">
    <property type="entry name" value="THIOREDOXIN_2"/>
    <property type="match status" value="1"/>
</dbReference>
<organism evidence="7 8">
    <name type="scientific">Pedobacter gandavensis</name>
    <dbReference type="NCBI Taxonomy" id="2679963"/>
    <lineage>
        <taxon>Bacteria</taxon>
        <taxon>Pseudomonadati</taxon>
        <taxon>Bacteroidota</taxon>
        <taxon>Sphingobacteriia</taxon>
        <taxon>Sphingobacteriales</taxon>
        <taxon>Sphingobacteriaceae</taxon>
        <taxon>Pedobacter</taxon>
    </lineage>
</organism>
<keyword evidence="2" id="KW-0201">Cytochrome c-type biogenesis</keyword>
<dbReference type="PANTHER" id="PTHR42852:SF6">
    <property type="entry name" value="THIOL:DISULFIDE INTERCHANGE PROTEIN DSBE"/>
    <property type="match status" value="1"/>
</dbReference>
<keyword evidence="4" id="KW-0676">Redox-active center</keyword>
<dbReference type="PROSITE" id="PS00194">
    <property type="entry name" value="THIOREDOXIN_1"/>
    <property type="match status" value="1"/>
</dbReference>
<dbReference type="InterPro" id="IPR050553">
    <property type="entry name" value="Thioredoxin_ResA/DsbE_sf"/>
</dbReference>
<dbReference type="InterPro" id="IPR017937">
    <property type="entry name" value="Thioredoxin_CS"/>
</dbReference>
<feature type="chain" id="PRO_5045596738" evidence="5">
    <location>
        <begin position="27"/>
        <end position="425"/>
    </location>
</feature>
<dbReference type="Gene3D" id="3.40.30.10">
    <property type="entry name" value="Glutaredoxin"/>
    <property type="match status" value="1"/>
</dbReference>
<comment type="caution">
    <text evidence="7">The sequence shown here is derived from an EMBL/GenBank/DDBJ whole genome shotgun (WGS) entry which is preliminary data.</text>
</comment>
<sequence length="425" mass="47660">MIYKCNLIKKLFTIAALMVWNISAFAQSTEIRAVVPNPVLTRVVYLFQIEAGETKMLKSTTAKNDGVFVFSVEPPYEGFYMIGGFTAMAGQFPVYLKKGDQAMVSIEKGKMNFVGKQTEENSVLSAWTQVSPAEKLKFQKNIKTKNDRFNALMKQFIGFEQDFSAVKALKQNTGTAENLSEERKRLLVKDKFKNDEVFSYPNGKALICMYADYAANENNAEDGLNFLSTDLQKGVYIFERMKNKLKSYPQFEEMTAQYGKYFKDPGLKAKVDGLGTKLYHATPGRKGSDFSFPDQDGKMVSLSDFKGKVVLVDVWATFCGPCKALIPDLNKLEAELQNYKDLVFIGVAQDGPRAKNTWLKIVKEQQMGGIQLFAGGGNNVLANDYKIKVMPRYLIFDRQGNVVTTEAPFPNSPGLKKILLATLEK</sequence>
<feature type="signal peptide" evidence="5">
    <location>
        <begin position="1"/>
        <end position="26"/>
    </location>
</feature>
<evidence type="ECO:0000256" key="2">
    <source>
        <dbReference type="ARBA" id="ARBA00022748"/>
    </source>
</evidence>
<dbReference type="EMBL" id="WNXC01000009">
    <property type="protein sequence ID" value="MBB2151377.1"/>
    <property type="molecule type" value="Genomic_DNA"/>
</dbReference>
<keyword evidence="5" id="KW-0732">Signal</keyword>
<dbReference type="Proteomes" id="UP000636110">
    <property type="component" value="Unassembled WGS sequence"/>
</dbReference>
<evidence type="ECO:0000256" key="1">
    <source>
        <dbReference type="ARBA" id="ARBA00004196"/>
    </source>
</evidence>
<dbReference type="InterPro" id="IPR036249">
    <property type="entry name" value="Thioredoxin-like_sf"/>
</dbReference>
<evidence type="ECO:0000313" key="8">
    <source>
        <dbReference type="Proteomes" id="UP000636110"/>
    </source>
</evidence>
<dbReference type="PANTHER" id="PTHR42852">
    <property type="entry name" value="THIOL:DISULFIDE INTERCHANGE PROTEIN DSBE"/>
    <property type="match status" value="1"/>
</dbReference>
<accession>A0ABR6F2D4</accession>
<evidence type="ECO:0000256" key="5">
    <source>
        <dbReference type="SAM" id="SignalP"/>
    </source>
</evidence>
<dbReference type="SUPFAM" id="SSF52833">
    <property type="entry name" value="Thioredoxin-like"/>
    <property type="match status" value="1"/>
</dbReference>
<dbReference type="InterPro" id="IPR013740">
    <property type="entry name" value="Redoxin"/>
</dbReference>
<evidence type="ECO:0000256" key="3">
    <source>
        <dbReference type="ARBA" id="ARBA00023157"/>
    </source>
</evidence>
<dbReference type="Pfam" id="PF08534">
    <property type="entry name" value="Redoxin"/>
    <property type="match status" value="1"/>
</dbReference>
<name>A0ABR6F2D4_9SPHI</name>
<gene>
    <name evidence="7" type="ORF">GM920_20925</name>
</gene>
<proteinExistence type="predicted"/>
<comment type="subcellular location">
    <subcellularLocation>
        <location evidence="1">Cell envelope</location>
    </subcellularLocation>
</comment>
<evidence type="ECO:0000256" key="4">
    <source>
        <dbReference type="ARBA" id="ARBA00023284"/>
    </source>
</evidence>